<dbReference type="InterPro" id="IPR032675">
    <property type="entry name" value="LRR_dom_sf"/>
</dbReference>
<proteinExistence type="predicted"/>
<feature type="compositionally biased region" description="Basic and acidic residues" evidence="2">
    <location>
        <begin position="406"/>
        <end position="418"/>
    </location>
</feature>
<protein>
    <submittedName>
        <fullName evidence="3">Uncharacterized protein</fullName>
    </submittedName>
</protein>
<dbReference type="Proteomes" id="UP001165090">
    <property type="component" value="Unassembled WGS sequence"/>
</dbReference>
<name>A0ABQ5SDZ7_9CHLO</name>
<comment type="subcellular location">
    <subcellularLocation>
        <location evidence="1">Cytoplasm</location>
        <location evidence="1">Cytoskeleton</location>
        <location evidence="1">Cilium axoneme</location>
    </subcellularLocation>
</comment>
<dbReference type="PANTHER" id="PTHR13318">
    <property type="entry name" value="PARTNER OF PAIRED, ISOFORM B-RELATED"/>
    <property type="match status" value="1"/>
</dbReference>
<accession>A0ABQ5SDZ7</accession>
<dbReference type="EMBL" id="BSDZ01000078">
    <property type="protein sequence ID" value="GLI67775.1"/>
    <property type="molecule type" value="Genomic_DNA"/>
</dbReference>
<dbReference type="SMART" id="SM00367">
    <property type="entry name" value="LRR_CC"/>
    <property type="match status" value="3"/>
</dbReference>
<feature type="region of interest" description="Disordered" evidence="2">
    <location>
        <begin position="310"/>
        <end position="424"/>
    </location>
</feature>
<sequence length="770" mass="79359">HKECADLGRCLQELETAFPSLTELHLHRFPISSAQLVHLCDSLLRLRALSIRGLAHALINKSLAHLHRLSQLISLSVDHLNLQDGCLLCGSQLRTLELSDAIISARSFAFLNSLAGLQSLSIWGTGHRAALGFAPLTGLTALRRLHLELILDATVLEGLQGCTALTSLSAAGARILPSMVADGAGASRDGTIEVWRIGQDGSRWLVNSSLAPQLSNVTRLSLEEWSEDCLPLAAWLPGLKSLVLQDGCGMWSAVAGHEQLTALRAAEGGSLPPAAAMATGPWATLYEAASPGKDLGVDVSYVGHLDHHQVHQYHHHRHHSHMRHLGPEDSSGGSHGTRSSSGVRSDSRSDGSSGGARVGGSGKCSNDTRLASDSDTRSLARQSGGSGGEAERDGGRLRPHVAGRSRSCDKAPFNHEAGEGTAPQGRAHMVNATQGGLSGWEDGGGVGGGNLGSLDACWPPPPLHLAILRLGSCQDLPEQHYFSCAPMPTLTSCHLSGCGGLTTPALVWLLSAMPRLKELALEGAPYVTDQGLALLGGRRCSYTGSMVDGHGLKGRDELGVHNGCADGGVLVAAAGIGVAVAEPLQNGCVVVCAPAMAAAAKAAAMATGVPVPPCNACACIAEAVVPTLSAGAAGAIPVSTRAASPHGLRLTESAPAAMMRSSSAAALAAAAVMEKQGAAAIAVTTTAMGIPPVQCTGGAAAALRRLELTRLSGITARGIAAAAACIPWLTELRVVNCQAVCREACVWLPQQLSRPSLSVVCSHSAVYDDP</sequence>
<feature type="compositionally biased region" description="Gly residues" evidence="2">
    <location>
        <begin position="352"/>
        <end position="362"/>
    </location>
</feature>
<dbReference type="Gene3D" id="3.80.10.10">
    <property type="entry name" value="Ribonuclease Inhibitor"/>
    <property type="match status" value="2"/>
</dbReference>
<feature type="non-terminal residue" evidence="3">
    <location>
        <position position="1"/>
    </location>
</feature>
<organism evidence="3 4">
    <name type="scientific">Volvox africanus</name>
    <dbReference type="NCBI Taxonomy" id="51714"/>
    <lineage>
        <taxon>Eukaryota</taxon>
        <taxon>Viridiplantae</taxon>
        <taxon>Chlorophyta</taxon>
        <taxon>core chlorophytes</taxon>
        <taxon>Chlorophyceae</taxon>
        <taxon>CS clade</taxon>
        <taxon>Chlamydomonadales</taxon>
        <taxon>Volvocaceae</taxon>
        <taxon>Volvox</taxon>
    </lineage>
</organism>
<evidence type="ECO:0000256" key="1">
    <source>
        <dbReference type="ARBA" id="ARBA00004430"/>
    </source>
</evidence>
<feature type="compositionally biased region" description="Basic residues" evidence="2">
    <location>
        <begin position="310"/>
        <end position="324"/>
    </location>
</feature>
<dbReference type="SUPFAM" id="SSF52058">
    <property type="entry name" value="L domain-like"/>
    <property type="match status" value="1"/>
</dbReference>
<keyword evidence="4" id="KW-1185">Reference proteome</keyword>
<gene>
    <name evidence="3" type="ORF">VaNZ11_012038</name>
</gene>
<reference evidence="3 4" key="1">
    <citation type="journal article" date="2023" name="IScience">
        <title>Expanded male sex-determining region conserved during the evolution of homothallism in the green alga Volvox.</title>
        <authorList>
            <person name="Yamamoto K."/>
            <person name="Matsuzaki R."/>
            <person name="Mahakham W."/>
            <person name="Heman W."/>
            <person name="Sekimoto H."/>
            <person name="Kawachi M."/>
            <person name="Minakuchi Y."/>
            <person name="Toyoda A."/>
            <person name="Nozaki H."/>
        </authorList>
    </citation>
    <scope>NUCLEOTIDE SEQUENCE [LARGE SCALE GENOMIC DNA]</scope>
    <source>
        <strain evidence="3 4">NIES-4468</strain>
    </source>
</reference>
<dbReference type="InterPro" id="IPR006553">
    <property type="entry name" value="Leu-rich_rpt_Cys-con_subtyp"/>
</dbReference>
<evidence type="ECO:0000313" key="4">
    <source>
        <dbReference type="Proteomes" id="UP001165090"/>
    </source>
</evidence>
<evidence type="ECO:0000313" key="3">
    <source>
        <dbReference type="EMBL" id="GLI67775.1"/>
    </source>
</evidence>
<evidence type="ECO:0000256" key="2">
    <source>
        <dbReference type="SAM" id="MobiDB-lite"/>
    </source>
</evidence>
<feature type="compositionally biased region" description="Low complexity" evidence="2">
    <location>
        <begin position="330"/>
        <end position="344"/>
    </location>
</feature>
<comment type="caution">
    <text evidence="3">The sequence shown here is derived from an EMBL/GenBank/DDBJ whole genome shotgun (WGS) entry which is preliminary data.</text>
</comment>